<evidence type="ECO:0000313" key="16">
    <source>
        <dbReference type="EMBL" id="TNN21243.1"/>
    </source>
</evidence>
<evidence type="ECO:0000256" key="9">
    <source>
        <dbReference type="ARBA" id="ARBA00023136"/>
    </source>
</evidence>
<dbReference type="OrthoDB" id="6252479at2759"/>
<feature type="domain" description="Cadherin" evidence="15">
    <location>
        <begin position="633"/>
        <end position="743"/>
    </location>
</feature>
<feature type="domain" description="Cadherin" evidence="15">
    <location>
        <begin position="961"/>
        <end position="1075"/>
    </location>
</feature>
<keyword evidence="17" id="KW-1185">Reference proteome</keyword>
<dbReference type="GO" id="GO:0005509">
    <property type="term" value="F:calcium ion binding"/>
    <property type="evidence" value="ECO:0007669"/>
    <property type="project" value="UniProtKB-UniRule"/>
</dbReference>
<feature type="domain" description="Cadherin" evidence="15">
    <location>
        <begin position="518"/>
        <end position="632"/>
    </location>
</feature>
<feature type="transmembrane region" description="Helical" evidence="14">
    <location>
        <begin position="43"/>
        <end position="64"/>
    </location>
</feature>
<evidence type="ECO:0000256" key="11">
    <source>
        <dbReference type="ARBA" id="ARBA00023180"/>
    </source>
</evidence>
<dbReference type="InterPro" id="IPR015919">
    <property type="entry name" value="Cadherin-like_sf"/>
</dbReference>
<feature type="region of interest" description="Disordered" evidence="13">
    <location>
        <begin position="1080"/>
        <end position="1102"/>
    </location>
</feature>
<dbReference type="Proteomes" id="UP000311919">
    <property type="component" value="Unassembled WGS sequence"/>
</dbReference>
<feature type="transmembrane region" description="Helical" evidence="14">
    <location>
        <begin position="1123"/>
        <end position="1146"/>
    </location>
</feature>
<dbReference type="InterPro" id="IPR002126">
    <property type="entry name" value="Cadherin-like_dom"/>
</dbReference>
<keyword evidence="2" id="KW-0245">EGF-like domain</keyword>
<keyword evidence="10" id="KW-1015">Disulfide bond</keyword>
<dbReference type="PRINTS" id="PR00205">
    <property type="entry name" value="CADHERIN"/>
</dbReference>
<dbReference type="InterPro" id="IPR013164">
    <property type="entry name" value="Cadherin_N"/>
</dbReference>
<reference evidence="16 17" key="1">
    <citation type="submission" date="2019-03" db="EMBL/GenBank/DDBJ databases">
        <title>An improved genome assembly of the fluke Schistosoma japonicum.</title>
        <authorList>
            <person name="Hu W."/>
            <person name="Luo F."/>
            <person name="Yin M."/>
            <person name="Mo X."/>
            <person name="Sun C."/>
            <person name="Wu Q."/>
            <person name="Zhu B."/>
            <person name="Xiang M."/>
            <person name="Wang J."/>
            <person name="Wang Y."/>
            <person name="Zhang T."/>
            <person name="Xu B."/>
            <person name="Zheng H."/>
            <person name="Feng Z."/>
        </authorList>
    </citation>
    <scope>NUCLEOTIDE SEQUENCE [LARGE SCALE GENOMIC DNA]</scope>
    <source>
        <strain evidence="16">HuSjv2</strain>
        <tissue evidence="16">Worms</tissue>
    </source>
</reference>
<evidence type="ECO:0000256" key="5">
    <source>
        <dbReference type="ARBA" id="ARBA00022737"/>
    </source>
</evidence>
<dbReference type="GO" id="GO:0005886">
    <property type="term" value="C:plasma membrane"/>
    <property type="evidence" value="ECO:0007669"/>
    <property type="project" value="InterPro"/>
</dbReference>
<dbReference type="PANTHER" id="PTHR24028:SF146">
    <property type="entry name" value="CADHERIN 96CB, ISOFORM D-RELATED"/>
    <property type="match status" value="1"/>
</dbReference>
<evidence type="ECO:0000256" key="8">
    <source>
        <dbReference type="ARBA" id="ARBA00022989"/>
    </source>
</evidence>
<feature type="compositionally biased region" description="Low complexity" evidence="13">
    <location>
        <begin position="870"/>
        <end position="883"/>
    </location>
</feature>
<keyword evidence="6 12" id="KW-0106">Calcium</keyword>
<evidence type="ECO:0000256" key="3">
    <source>
        <dbReference type="ARBA" id="ARBA00022692"/>
    </source>
</evidence>
<dbReference type="Pfam" id="PF00028">
    <property type="entry name" value="Cadherin"/>
    <property type="match status" value="1"/>
</dbReference>
<keyword evidence="8 14" id="KW-1133">Transmembrane helix</keyword>
<dbReference type="PANTHER" id="PTHR24028">
    <property type="entry name" value="CADHERIN-87A"/>
    <property type="match status" value="1"/>
</dbReference>
<dbReference type="SMART" id="SM00112">
    <property type="entry name" value="CA"/>
    <property type="match status" value="6"/>
</dbReference>
<organism evidence="16 17">
    <name type="scientific">Schistosoma japonicum</name>
    <name type="common">Blood fluke</name>
    <dbReference type="NCBI Taxonomy" id="6182"/>
    <lineage>
        <taxon>Eukaryota</taxon>
        <taxon>Metazoa</taxon>
        <taxon>Spiralia</taxon>
        <taxon>Lophotrochozoa</taxon>
        <taxon>Platyhelminthes</taxon>
        <taxon>Trematoda</taxon>
        <taxon>Digenea</taxon>
        <taxon>Strigeidida</taxon>
        <taxon>Schistosomatoidea</taxon>
        <taxon>Schistosomatidae</taxon>
        <taxon>Schistosoma</taxon>
    </lineage>
</organism>
<evidence type="ECO:0000256" key="10">
    <source>
        <dbReference type="ARBA" id="ARBA00023157"/>
    </source>
</evidence>
<dbReference type="SUPFAM" id="SSF49313">
    <property type="entry name" value="Cadherin-like"/>
    <property type="match status" value="6"/>
</dbReference>
<dbReference type="InterPro" id="IPR020894">
    <property type="entry name" value="Cadherin_CS"/>
</dbReference>
<feature type="compositionally biased region" description="Acidic residues" evidence="13">
    <location>
        <begin position="1081"/>
        <end position="1102"/>
    </location>
</feature>
<feature type="region of interest" description="Disordered" evidence="13">
    <location>
        <begin position="870"/>
        <end position="895"/>
    </location>
</feature>
<feature type="domain" description="Cadherin" evidence="15">
    <location>
        <begin position="362"/>
        <end position="491"/>
    </location>
</feature>
<keyword evidence="3 14" id="KW-0812">Transmembrane</keyword>
<sequence length="1500" mass="171872">MNLTSDKVDKQFNQFIEQQPQQQQHYLSITIIKKQKINLIKTISYSTLFFYQLFYIIIILLLIINNIDCTIIVRLEMYEEQDNTTFIDSLIKYLPNYVIIEHKHFQFKLINKENAVLFYITPNDGRIYVSQRIDREKLCPYNDDHDDDDNDDDVVNYAQQQFIEYNHNESQFNLYHPLQLHNCQLTFSVSLIKLIQNRIDIIEVIKVYITINDIDDNYCSFTPNSKQIIYLPEDIKPLSHINIPLYQPYDLDAYPDHTINANKIFLYTQNTTTNTNQSVISQSTNNNNNNNLPFNLIITPTGSLIKPYALSLYLTQSLDYEMITEYHLIIEANSKYGKFNHTCYLQLTILIQDRNDHKPYFTINNTEINITENFNTMLPIYTFSAIDLDLGDIYSKIIYEFDLNTPEHIKTTFFINRNNGSIYLRNKLNYKLCSMYMITIIARNPFMNEVNTLNEFIPSQSFNIEQLKDDSYSSAKLIINVIDVNDNSPKITFQSLDGNTTLSIIEHSNNLPLDFAIISVTDEDDGINSRVTCFLKGKYKEQFKLTSIIANNNNNNIETLSNLTNTDKSIEDNIWSQSEMIYKLSALVSFDREQIDYIELLIECYDHGISPLTSNQIIIIEINDINDHKPIFNFTELQLVIMEDSDPKRKQINYEITKIVATDNDIGINAMIKYYLIDDQKISDHFQINEFTGLIQSKQNLDREMYDHYELTVIAKDCGQPSLSNSINIHIIIRDYNDEQPTFAKQVYEFHVIENNALNQFVGSITCSDNDLGSNGLIHFEIESMPYNTHIYHANDFSISLFSSSSSKISNLASEQLNNTTTILSLPFELLSYYDTHKGIYLIKIYTKDKIDREMLKGSLYTQTSSILSSKSSLSSSSSSSSSHRSYGMKTKTNKKTDKTDIVGYKFWIVGEDQGQPQQRGRSLIHVIVDDINDNEPYFVTPKEDDSIIEISYLEIIQYPIIKLLAIDNDAGLNGTVRYEIQQVTRDIIQDDLVNNQMKIVQNSFSTNKSYEHLKNTIFSLNAFNGLLRLNTQFTQTDINKTISIKIKAYDLGIPMSKYSYISLHIKPVNNTPSSIKGEFDYELDDDGDDDDNNNVDNLEDGGNDQLTYSKWKNHIRFSMNNYIIMSTVAASILLSVILMCSIVCISKYKKLKHYMFVHKVKDSNGPSDVNEDHPVNEDEFQNISMNAIGTKFIFDDNVDNIDPLLPNLISEISKSDITSSNISPTINYATLQYDTSLSQYVNNQYDATATTTTTLSSYPSTTYGNILPQPLIVRLEPISTNMLNNSCIQPISILYSTNPKEQIDVNSMNLSNTPASPLTCCSSASNINYCHSNDKCKNITNQNFEDLHVIYDQTTGRLSYLNDANILNQSNNYEWNSLMKSKASELQHSCVNSQPPKRNSLTSLGQDSGNGDSLETTTMSFIPITQSIWLNSTINDMYDKQPVNLSVIHVYTPLSSLKEIDNNNNNSNCLTISTTTTTSTINNTNTASTLMNPVKHIHR</sequence>
<evidence type="ECO:0000256" key="12">
    <source>
        <dbReference type="PROSITE-ProRule" id="PRU00043"/>
    </source>
</evidence>
<evidence type="ECO:0000256" key="14">
    <source>
        <dbReference type="SAM" id="Phobius"/>
    </source>
</evidence>
<evidence type="ECO:0000256" key="13">
    <source>
        <dbReference type="SAM" id="MobiDB-lite"/>
    </source>
</evidence>
<proteinExistence type="predicted"/>
<comment type="caution">
    <text evidence="16">The sequence shown here is derived from an EMBL/GenBank/DDBJ whole genome shotgun (WGS) entry which is preliminary data.</text>
</comment>
<evidence type="ECO:0000256" key="2">
    <source>
        <dbReference type="ARBA" id="ARBA00022536"/>
    </source>
</evidence>
<protein>
    <submittedName>
        <fullName evidence="16">Protocadherin-1</fullName>
    </submittedName>
</protein>
<keyword evidence="5" id="KW-0677">Repeat</keyword>
<keyword evidence="9 14" id="KW-0472">Membrane</keyword>
<feature type="domain" description="Cadherin" evidence="15">
    <location>
        <begin position="744"/>
        <end position="939"/>
    </location>
</feature>
<evidence type="ECO:0000256" key="6">
    <source>
        <dbReference type="ARBA" id="ARBA00022837"/>
    </source>
</evidence>
<dbReference type="STRING" id="6182.A0A4Z2DXF5"/>
<gene>
    <name evidence="16" type="ORF">EWB00_010418</name>
</gene>
<evidence type="ECO:0000313" key="17">
    <source>
        <dbReference type="Proteomes" id="UP000311919"/>
    </source>
</evidence>
<dbReference type="GO" id="GO:0007156">
    <property type="term" value="P:homophilic cell adhesion via plasma membrane adhesion molecules"/>
    <property type="evidence" value="ECO:0007669"/>
    <property type="project" value="InterPro"/>
</dbReference>
<keyword evidence="7" id="KW-0130">Cell adhesion</keyword>
<dbReference type="PROSITE" id="PS50268">
    <property type="entry name" value="CADHERIN_2"/>
    <property type="match status" value="6"/>
</dbReference>
<dbReference type="PROSITE" id="PS00232">
    <property type="entry name" value="CADHERIN_1"/>
    <property type="match status" value="4"/>
</dbReference>
<keyword evidence="11" id="KW-0325">Glycoprotein</keyword>
<comment type="subcellular location">
    <subcellularLocation>
        <location evidence="1">Membrane</location>
        <topology evidence="1">Single-pass membrane protein</topology>
    </subcellularLocation>
</comment>
<dbReference type="EMBL" id="SKCS01000008">
    <property type="protein sequence ID" value="TNN21243.1"/>
    <property type="molecule type" value="Genomic_DNA"/>
</dbReference>
<name>A0A4Z2DXF5_SCHJA</name>
<evidence type="ECO:0000256" key="1">
    <source>
        <dbReference type="ARBA" id="ARBA00004167"/>
    </source>
</evidence>
<dbReference type="CDD" id="cd11304">
    <property type="entry name" value="Cadherin_repeat"/>
    <property type="match status" value="4"/>
</dbReference>
<dbReference type="Pfam" id="PF08266">
    <property type="entry name" value="Cadherin_2"/>
    <property type="match status" value="1"/>
</dbReference>
<accession>A0A4Z2DXF5</accession>
<feature type="domain" description="Cadherin" evidence="15">
    <location>
        <begin position="223"/>
        <end position="361"/>
    </location>
</feature>
<evidence type="ECO:0000259" key="15">
    <source>
        <dbReference type="PROSITE" id="PS50268"/>
    </source>
</evidence>
<keyword evidence="4" id="KW-0732">Signal</keyword>
<dbReference type="FunFam" id="2.60.40.60:FF:000013">
    <property type="entry name" value="Cadherin EGF LAG seven-pass G-type receptor"/>
    <property type="match status" value="1"/>
</dbReference>
<feature type="region of interest" description="Disordered" evidence="13">
    <location>
        <begin position="1391"/>
        <end position="1413"/>
    </location>
</feature>
<dbReference type="InterPro" id="IPR050174">
    <property type="entry name" value="Protocadherin/Cadherin-CA"/>
</dbReference>
<dbReference type="Gene3D" id="2.60.40.60">
    <property type="entry name" value="Cadherins"/>
    <property type="match status" value="7"/>
</dbReference>
<evidence type="ECO:0000256" key="7">
    <source>
        <dbReference type="ARBA" id="ARBA00022889"/>
    </source>
</evidence>
<evidence type="ECO:0000256" key="4">
    <source>
        <dbReference type="ARBA" id="ARBA00022729"/>
    </source>
</evidence>